<protein>
    <submittedName>
        <fullName evidence="2">Putative endolysin</fullName>
    </submittedName>
</protein>
<evidence type="ECO:0000313" key="3">
    <source>
        <dbReference type="Proteomes" id="UP000203989"/>
    </source>
</evidence>
<accession>A0A142IDM2</accession>
<dbReference type="OrthoDB" id="8489at10239"/>
<dbReference type="RefSeq" id="YP_009276009.1">
    <property type="nucleotide sequence ID" value="NC_030934.1"/>
</dbReference>
<organism evidence="2 3">
    <name type="scientific">Pseudomonas phage vB_PsyM_KIL1</name>
    <dbReference type="NCBI Taxonomy" id="1777065"/>
    <lineage>
        <taxon>Viruses</taxon>
        <taxon>Duplodnaviria</taxon>
        <taxon>Heunggongvirae</taxon>
        <taxon>Uroviricota</taxon>
        <taxon>Caudoviricetes</taxon>
        <taxon>Vandenendeviridae</taxon>
        <taxon>Gorskivirinae</taxon>
        <taxon>Flaumdravirus</taxon>
        <taxon>Flaumdravirus KIL4</taxon>
    </lineage>
</organism>
<reference evidence="2 3" key="1">
    <citation type="journal article" date="2016" name="Front. Microbiol.">
        <title>Characterization of Novel Bacteriophages for Biocontrol of Bacterial Blight in Leek Caused by Pseudomonas syringae pv. porri.</title>
        <authorList>
            <person name="Rombouts S."/>
            <person name="Lavigne R."/>
        </authorList>
    </citation>
    <scope>NUCLEOTIDE SEQUENCE [LARGE SCALE GENOMIC DNA]</scope>
</reference>
<dbReference type="GeneID" id="28802473"/>
<dbReference type="Proteomes" id="UP000203989">
    <property type="component" value="Segment"/>
</dbReference>
<feature type="domain" description="N-acetylmuramidase" evidence="1">
    <location>
        <begin position="17"/>
        <end position="184"/>
    </location>
</feature>
<dbReference type="InterPro" id="IPR024408">
    <property type="entry name" value="Muramidase"/>
</dbReference>
<dbReference type="Pfam" id="PF11860">
    <property type="entry name" value="Muramidase"/>
    <property type="match status" value="1"/>
</dbReference>
<dbReference type="SMR" id="A0A142IDM2"/>
<proteinExistence type="predicted"/>
<gene>
    <name evidence="2" type="ORF">vB_PsyM_KIL1_0080</name>
</gene>
<keyword evidence="3" id="KW-1185">Reference proteome</keyword>
<evidence type="ECO:0000313" key="2">
    <source>
        <dbReference type="EMBL" id="AMR57327.1"/>
    </source>
</evidence>
<sequence length="187" mass="20547">MLSEKSFVEAAASLGCEVAAIKAIASVETKGSAWITPGVPQILYERHIMARLLKAKGVPIAGLPSDLVNTTPGGYGKFSEQHGKLDRAVKIDRECALQSCSWGMFQLMGFNYKLCGYATVQAFVNAMYKSEDEQLNAFVGFIKSNLQLNDALKSKDWATVARLYNGADYKINSYDQKLAVAYESNKR</sequence>
<dbReference type="EMBL" id="KU130126">
    <property type="protein sequence ID" value="AMR57327.1"/>
    <property type="molecule type" value="Genomic_DNA"/>
</dbReference>
<evidence type="ECO:0000259" key="1">
    <source>
        <dbReference type="Pfam" id="PF11860"/>
    </source>
</evidence>
<name>A0A142IDM2_9CAUD</name>
<dbReference type="KEGG" id="vg:28802473"/>